<evidence type="ECO:0000256" key="3">
    <source>
        <dbReference type="ARBA" id="ARBA00022448"/>
    </source>
</evidence>
<dbReference type="GO" id="GO:0005829">
    <property type="term" value="C:cytosol"/>
    <property type="evidence" value="ECO:0007669"/>
    <property type="project" value="TreeGrafter"/>
</dbReference>
<keyword evidence="7" id="KW-0175">Coiled coil</keyword>
<evidence type="ECO:0000256" key="7">
    <source>
        <dbReference type="SAM" id="Coils"/>
    </source>
</evidence>
<reference evidence="10" key="1">
    <citation type="submission" date="2016-10" db="EMBL/GenBank/DDBJ databases">
        <authorList>
            <person name="Varghese N."/>
            <person name="Submissions S."/>
        </authorList>
    </citation>
    <scope>NUCLEOTIDE SEQUENCE [LARGE SCALE GENOMIC DNA]</scope>
    <source>
        <strain evidence="10">DSM 19183</strain>
    </source>
</reference>
<protein>
    <submittedName>
        <fullName evidence="9">Flagellar assembly protein FliH</fullName>
    </submittedName>
</protein>
<dbReference type="PANTHER" id="PTHR34982">
    <property type="entry name" value="YOP PROTEINS TRANSLOCATION PROTEIN L"/>
    <property type="match status" value="1"/>
</dbReference>
<dbReference type="Pfam" id="PF02108">
    <property type="entry name" value="FliH"/>
    <property type="match status" value="1"/>
</dbReference>
<dbReference type="STRING" id="426702.SAMN04488099_10812"/>
<keyword evidence="10" id="KW-1185">Reference proteome</keyword>
<dbReference type="InterPro" id="IPR051472">
    <property type="entry name" value="T3SS_Stator/FliH"/>
</dbReference>
<keyword evidence="3" id="KW-0813">Transport</keyword>
<accession>A0A1H7KQ82</accession>
<sequence length="258" mass="29807">MPSSSRIIKSVQAKTGQDMDWVIDTAYQYEEETEEYEGYNQEAADELAQAKQKSSQLIQKAQTEKERLIQEAEEEIARLKEEAYREAFEGGRNEGFRQGFSEGQAQGFEKGKAYSQELMSQARAMITEAQLNIEEYIQDKKDSLLSLAIHMAQKIVQEQLDLTPDGIMELVHPVLHQLDRKEDYVSLTVHSSKRKELRDRLPMLEKNYPGVRFVVFGDDNIDPLGCIVESAHKVVDLQVRKQLETMVEEMKEREREMN</sequence>
<keyword evidence="9" id="KW-0969">Cilium</keyword>
<dbReference type="EMBL" id="FNZU01000008">
    <property type="protein sequence ID" value="SEK89023.1"/>
    <property type="molecule type" value="Genomic_DNA"/>
</dbReference>
<feature type="coiled-coil region" evidence="7">
    <location>
        <begin position="29"/>
        <end position="89"/>
    </location>
</feature>
<dbReference type="GO" id="GO:0015031">
    <property type="term" value="P:protein transport"/>
    <property type="evidence" value="ECO:0007669"/>
    <property type="project" value="UniProtKB-KW"/>
</dbReference>
<dbReference type="RefSeq" id="WP_177165390.1">
    <property type="nucleotide sequence ID" value="NZ_FNZU01000008.1"/>
</dbReference>
<comment type="similarity">
    <text evidence="2">Belongs to the FliH family.</text>
</comment>
<comment type="function">
    <text evidence="1">Needed for flagellar regrowth and assembly.</text>
</comment>
<keyword evidence="9" id="KW-0282">Flagellum</keyword>
<dbReference type="AlphaFoldDB" id="A0A1H7KQ82"/>
<dbReference type="InterPro" id="IPR018035">
    <property type="entry name" value="Flagellar_FliH/T3SS_HrpE"/>
</dbReference>
<evidence type="ECO:0000256" key="6">
    <source>
        <dbReference type="ARBA" id="ARBA00023225"/>
    </source>
</evidence>
<organism evidence="9 10">
    <name type="scientific">Alkalibacterium pelagium</name>
    <dbReference type="NCBI Taxonomy" id="426702"/>
    <lineage>
        <taxon>Bacteria</taxon>
        <taxon>Bacillati</taxon>
        <taxon>Bacillota</taxon>
        <taxon>Bacilli</taxon>
        <taxon>Lactobacillales</taxon>
        <taxon>Carnobacteriaceae</taxon>
        <taxon>Alkalibacterium</taxon>
    </lineage>
</organism>
<evidence type="ECO:0000256" key="2">
    <source>
        <dbReference type="ARBA" id="ARBA00006602"/>
    </source>
</evidence>
<name>A0A1H7KQ82_9LACT</name>
<evidence type="ECO:0000259" key="8">
    <source>
        <dbReference type="Pfam" id="PF02108"/>
    </source>
</evidence>
<keyword evidence="4" id="KW-1005">Bacterial flagellum biogenesis</keyword>
<feature type="domain" description="Flagellar assembly protein FliH/Type III secretion system HrpE" evidence="8">
    <location>
        <begin position="117"/>
        <end position="245"/>
    </location>
</feature>
<dbReference type="Proteomes" id="UP000199081">
    <property type="component" value="Unassembled WGS sequence"/>
</dbReference>
<keyword evidence="9" id="KW-0966">Cell projection</keyword>
<keyword evidence="6" id="KW-1006">Bacterial flagellum protein export</keyword>
<keyword evidence="5" id="KW-0653">Protein transport</keyword>
<proteinExistence type="inferred from homology"/>
<evidence type="ECO:0000256" key="4">
    <source>
        <dbReference type="ARBA" id="ARBA00022795"/>
    </source>
</evidence>
<evidence type="ECO:0000256" key="1">
    <source>
        <dbReference type="ARBA" id="ARBA00003041"/>
    </source>
</evidence>
<evidence type="ECO:0000313" key="9">
    <source>
        <dbReference type="EMBL" id="SEK89023.1"/>
    </source>
</evidence>
<evidence type="ECO:0000256" key="5">
    <source>
        <dbReference type="ARBA" id="ARBA00022927"/>
    </source>
</evidence>
<evidence type="ECO:0000313" key="10">
    <source>
        <dbReference type="Proteomes" id="UP000199081"/>
    </source>
</evidence>
<gene>
    <name evidence="9" type="ORF">SAMN04488099_10812</name>
</gene>
<dbReference type="PANTHER" id="PTHR34982:SF1">
    <property type="entry name" value="FLAGELLAR ASSEMBLY PROTEIN FLIH"/>
    <property type="match status" value="1"/>
</dbReference>
<dbReference type="GO" id="GO:0044781">
    <property type="term" value="P:bacterial-type flagellum organization"/>
    <property type="evidence" value="ECO:0007669"/>
    <property type="project" value="UniProtKB-KW"/>
</dbReference>